<evidence type="ECO:0000313" key="2">
    <source>
        <dbReference type="EMBL" id="KGE77670.1"/>
    </source>
</evidence>
<comment type="caution">
    <text evidence="2">The sequence shown here is derived from an EMBL/GenBank/DDBJ whole genome shotgun (WGS) entry which is preliminary data.</text>
</comment>
<gene>
    <name evidence="2" type="ORF">FP66_08575</name>
</gene>
<reference evidence="2 3" key="1">
    <citation type="submission" date="2014-06" db="EMBL/GenBank/DDBJ databases">
        <title>Draft genome sequence of an extremely salt tolerant bacteria Halomonas salina/CIFRI 1.</title>
        <authorList>
            <person name="Behera B.D."/>
            <person name="Meena D.K."/>
            <person name="Das P."/>
            <person name="Maharana J."/>
            <person name="Paria P."/>
            <person name="Sharma A.P."/>
            <person name="Shamsudheen K.V."/>
            <person name="Rijit J."/>
            <person name="Dixit V."/>
            <person name="Verma A."/>
            <person name="Scaria V."/>
            <person name="Sivasubbu S."/>
        </authorList>
    </citation>
    <scope>NUCLEOTIDE SEQUENCE [LARGE SCALE GENOMIC DNA]</scope>
    <source>
        <strain evidence="2 3">CIFRI 1</strain>
    </source>
</reference>
<feature type="region of interest" description="Disordered" evidence="1">
    <location>
        <begin position="1"/>
        <end position="23"/>
    </location>
</feature>
<dbReference type="EMBL" id="JOKD01000033">
    <property type="protein sequence ID" value="KGE77670.1"/>
    <property type="molecule type" value="Genomic_DNA"/>
</dbReference>
<dbReference type="RefSeq" id="WP_035597055.1">
    <property type="nucleotide sequence ID" value="NZ_JOKD01000033.1"/>
</dbReference>
<protein>
    <submittedName>
        <fullName evidence="2">Uncharacterized protein</fullName>
    </submittedName>
</protein>
<proteinExistence type="predicted"/>
<evidence type="ECO:0000313" key="3">
    <source>
        <dbReference type="Proteomes" id="UP000029721"/>
    </source>
</evidence>
<name>A0ABR4WSG3_9GAMM</name>
<evidence type="ECO:0000256" key="1">
    <source>
        <dbReference type="SAM" id="MobiDB-lite"/>
    </source>
</evidence>
<accession>A0ABR4WSG3</accession>
<sequence length="98" mass="11146">MSHETAPIIRSPYRPPQPADPRPRYACPVHGPLGHREVDSDHRCAHCRRPILAIRRLGERHDSLTLPRPDLEKILDECGCAHTVIALRELMEAHDAHL</sequence>
<keyword evidence="3" id="KW-1185">Reference proteome</keyword>
<dbReference type="Proteomes" id="UP000029721">
    <property type="component" value="Unassembled WGS sequence"/>
</dbReference>
<organism evidence="2 3">
    <name type="scientific">Halomonas salina</name>
    <dbReference type="NCBI Taxonomy" id="42565"/>
    <lineage>
        <taxon>Bacteria</taxon>
        <taxon>Pseudomonadati</taxon>
        <taxon>Pseudomonadota</taxon>
        <taxon>Gammaproteobacteria</taxon>
        <taxon>Oceanospirillales</taxon>
        <taxon>Halomonadaceae</taxon>
        <taxon>Halomonas</taxon>
    </lineage>
</organism>